<dbReference type="InterPro" id="IPR052709">
    <property type="entry name" value="Transposase-MT_Hybrid"/>
</dbReference>
<dbReference type="GO" id="GO:0015074">
    <property type="term" value="P:DNA integration"/>
    <property type="evidence" value="ECO:0007669"/>
    <property type="project" value="TreeGrafter"/>
</dbReference>
<evidence type="ECO:0000259" key="2">
    <source>
        <dbReference type="Pfam" id="PF17906"/>
    </source>
</evidence>
<dbReference type="InterPro" id="IPR036388">
    <property type="entry name" value="WH-like_DNA-bd_sf"/>
</dbReference>
<dbReference type="GO" id="GO:0000014">
    <property type="term" value="F:single-stranded DNA endodeoxyribonuclease activity"/>
    <property type="evidence" value="ECO:0007669"/>
    <property type="project" value="TreeGrafter"/>
</dbReference>
<dbReference type="PANTHER" id="PTHR46060:SF2">
    <property type="entry name" value="HISTONE-LYSINE N-METHYLTRANSFERASE SETMAR"/>
    <property type="match status" value="1"/>
</dbReference>
<dbReference type="PANTHER" id="PTHR46060">
    <property type="entry name" value="MARINER MOS1 TRANSPOSASE-LIKE PROTEIN"/>
    <property type="match status" value="1"/>
</dbReference>
<evidence type="ECO:0000313" key="4">
    <source>
        <dbReference type="WBParaSite" id="SPAL_0000927600.1"/>
    </source>
</evidence>
<dbReference type="InterPro" id="IPR041426">
    <property type="entry name" value="Mos1_HTH"/>
</dbReference>
<organism evidence="3 4">
    <name type="scientific">Strongyloides papillosus</name>
    <name type="common">Intestinal threadworm</name>
    <dbReference type="NCBI Taxonomy" id="174720"/>
    <lineage>
        <taxon>Eukaryota</taxon>
        <taxon>Metazoa</taxon>
        <taxon>Ecdysozoa</taxon>
        <taxon>Nematoda</taxon>
        <taxon>Chromadorea</taxon>
        <taxon>Rhabditida</taxon>
        <taxon>Tylenchina</taxon>
        <taxon>Panagrolaimomorpha</taxon>
        <taxon>Strongyloidoidea</taxon>
        <taxon>Strongyloididae</taxon>
        <taxon>Strongyloides</taxon>
    </lineage>
</organism>
<dbReference type="GO" id="GO:0044774">
    <property type="term" value="P:mitotic DNA integrity checkpoint signaling"/>
    <property type="evidence" value="ECO:0007669"/>
    <property type="project" value="TreeGrafter"/>
</dbReference>
<dbReference type="CDD" id="cd00090">
    <property type="entry name" value="HTH_ARSR"/>
    <property type="match status" value="1"/>
</dbReference>
<sequence length="326" mass="38226">MLSKRDIRAIMLYAFKRGTNAAKKTQEINETFGEDLVSHATVKRWFKKFREGSEDLENEERGRPETVLDNDELQKAVEANPRATVRELAEELNVSKTTVSDHLNEIGKTKKLDKWVPYELNDYQKLRRYEVCSSLILRNKNDPFFDRLITCDEKWILYDNRKRSGQWLDKDEAPKQFPKPKLSPKKLMFLKPGETIDSVSYCQLIEKMHQKLSQKRPAVVNRKGPILLHDNAKPHVSKMTLQKLCELGYETLPHPPYSPDLSPTDYHFFKHLNNFLTEKVFRNDEDIKTAFEAFIESRSPDFYVNGINKLVSRWQQCVDCNGSYFE</sequence>
<keyword evidence="3" id="KW-1185">Reference proteome</keyword>
<comment type="subcellular location">
    <subcellularLocation>
        <location evidence="1">Nucleus</location>
    </subcellularLocation>
</comment>
<evidence type="ECO:0000313" key="3">
    <source>
        <dbReference type="Proteomes" id="UP000046392"/>
    </source>
</evidence>
<dbReference type="GO" id="GO:0042800">
    <property type="term" value="F:histone H3K4 methyltransferase activity"/>
    <property type="evidence" value="ECO:0007669"/>
    <property type="project" value="TreeGrafter"/>
</dbReference>
<evidence type="ECO:0000256" key="1">
    <source>
        <dbReference type="ARBA" id="ARBA00004123"/>
    </source>
</evidence>
<dbReference type="GO" id="GO:0000793">
    <property type="term" value="C:condensed chromosome"/>
    <property type="evidence" value="ECO:0007669"/>
    <property type="project" value="TreeGrafter"/>
</dbReference>
<name>A0A0N5BTV2_STREA</name>
<dbReference type="SUPFAM" id="SSF46689">
    <property type="entry name" value="Homeodomain-like"/>
    <property type="match status" value="1"/>
</dbReference>
<dbReference type="InterPro" id="IPR009057">
    <property type="entry name" value="Homeodomain-like_sf"/>
</dbReference>
<dbReference type="Proteomes" id="UP000046392">
    <property type="component" value="Unplaced"/>
</dbReference>
<accession>A0A0N5BTV2</accession>
<proteinExistence type="predicted"/>
<dbReference type="Gene3D" id="3.30.420.10">
    <property type="entry name" value="Ribonuclease H-like superfamily/Ribonuclease H"/>
    <property type="match status" value="1"/>
</dbReference>
<dbReference type="GO" id="GO:0000729">
    <property type="term" value="P:DNA double-strand break processing"/>
    <property type="evidence" value="ECO:0007669"/>
    <property type="project" value="TreeGrafter"/>
</dbReference>
<dbReference type="Pfam" id="PF01359">
    <property type="entry name" value="Transposase_1"/>
    <property type="match status" value="1"/>
</dbReference>
<dbReference type="GO" id="GO:0031297">
    <property type="term" value="P:replication fork processing"/>
    <property type="evidence" value="ECO:0007669"/>
    <property type="project" value="TreeGrafter"/>
</dbReference>
<dbReference type="Gene3D" id="1.10.10.10">
    <property type="entry name" value="Winged helix-like DNA-binding domain superfamily/Winged helix DNA-binding domain"/>
    <property type="match status" value="1"/>
</dbReference>
<reference evidence="4" key="1">
    <citation type="submission" date="2017-02" db="UniProtKB">
        <authorList>
            <consortium name="WormBaseParasite"/>
        </authorList>
    </citation>
    <scope>IDENTIFICATION</scope>
</reference>
<dbReference type="AlphaFoldDB" id="A0A0N5BTV2"/>
<dbReference type="GO" id="GO:0046975">
    <property type="term" value="F:histone H3K36 methyltransferase activity"/>
    <property type="evidence" value="ECO:0007669"/>
    <property type="project" value="TreeGrafter"/>
</dbReference>
<dbReference type="WBParaSite" id="SPAL_0000927600.1">
    <property type="protein sequence ID" value="SPAL_0000927600.1"/>
    <property type="gene ID" value="SPAL_0000927600"/>
</dbReference>
<dbReference type="GO" id="GO:0006303">
    <property type="term" value="P:double-strand break repair via nonhomologous end joining"/>
    <property type="evidence" value="ECO:0007669"/>
    <property type="project" value="TreeGrafter"/>
</dbReference>
<dbReference type="InterPro" id="IPR011991">
    <property type="entry name" value="ArsR-like_HTH"/>
</dbReference>
<dbReference type="GO" id="GO:0035861">
    <property type="term" value="C:site of double-strand break"/>
    <property type="evidence" value="ECO:0007669"/>
    <property type="project" value="TreeGrafter"/>
</dbReference>
<dbReference type="InterPro" id="IPR001888">
    <property type="entry name" value="Transposase_1"/>
</dbReference>
<dbReference type="GO" id="GO:0003690">
    <property type="term" value="F:double-stranded DNA binding"/>
    <property type="evidence" value="ECO:0007669"/>
    <property type="project" value="TreeGrafter"/>
</dbReference>
<dbReference type="STRING" id="174720.A0A0N5BTV2"/>
<dbReference type="InterPro" id="IPR036397">
    <property type="entry name" value="RNaseH_sf"/>
</dbReference>
<dbReference type="GO" id="GO:0003697">
    <property type="term" value="F:single-stranded DNA binding"/>
    <property type="evidence" value="ECO:0007669"/>
    <property type="project" value="TreeGrafter"/>
</dbReference>
<dbReference type="GO" id="GO:0044547">
    <property type="term" value="F:DNA topoisomerase binding"/>
    <property type="evidence" value="ECO:0007669"/>
    <property type="project" value="TreeGrafter"/>
</dbReference>
<dbReference type="Gene3D" id="1.10.10.1450">
    <property type="match status" value="1"/>
</dbReference>
<dbReference type="Pfam" id="PF13412">
    <property type="entry name" value="HTH_24"/>
    <property type="match status" value="1"/>
</dbReference>
<dbReference type="Pfam" id="PF17906">
    <property type="entry name" value="HTH_48"/>
    <property type="match status" value="1"/>
</dbReference>
<dbReference type="GO" id="GO:0005634">
    <property type="term" value="C:nucleus"/>
    <property type="evidence" value="ECO:0007669"/>
    <property type="project" value="UniProtKB-SubCell"/>
</dbReference>
<feature type="domain" description="Mos1 transposase HTH" evidence="2">
    <location>
        <begin position="4"/>
        <end position="52"/>
    </location>
</feature>
<protein>
    <submittedName>
        <fullName evidence="4">HTH_48 domain-containing protein</fullName>
    </submittedName>
</protein>